<proteinExistence type="predicted"/>
<protein>
    <submittedName>
        <fullName evidence="3">(California timema) hypothetical protein</fullName>
    </submittedName>
</protein>
<reference evidence="3" key="1">
    <citation type="submission" date="2020-11" db="EMBL/GenBank/DDBJ databases">
        <authorList>
            <person name="Tran Van P."/>
        </authorList>
    </citation>
    <scope>NUCLEOTIDE SEQUENCE</scope>
</reference>
<dbReference type="EMBL" id="OE183014">
    <property type="protein sequence ID" value="CAD7575216.1"/>
    <property type="molecule type" value="Genomic_DNA"/>
</dbReference>
<feature type="compositionally biased region" description="Low complexity" evidence="2">
    <location>
        <begin position="106"/>
        <end position="129"/>
    </location>
</feature>
<evidence type="ECO:0000256" key="2">
    <source>
        <dbReference type="SAM" id="MobiDB-lite"/>
    </source>
</evidence>
<gene>
    <name evidence="3" type="ORF">TCMB3V08_LOCUS7814</name>
</gene>
<evidence type="ECO:0000313" key="3">
    <source>
        <dbReference type="EMBL" id="CAD7575216.1"/>
    </source>
</evidence>
<keyword evidence="1" id="KW-0175">Coiled coil</keyword>
<accession>A0A7R9J9Q4</accession>
<feature type="compositionally biased region" description="Polar residues" evidence="2">
    <location>
        <begin position="66"/>
        <end position="75"/>
    </location>
</feature>
<feature type="compositionally biased region" description="Low complexity" evidence="2">
    <location>
        <begin position="47"/>
        <end position="65"/>
    </location>
</feature>
<feature type="region of interest" description="Disordered" evidence="2">
    <location>
        <begin position="98"/>
        <end position="129"/>
    </location>
</feature>
<feature type="coiled-coil region" evidence="1">
    <location>
        <begin position="251"/>
        <end position="313"/>
    </location>
</feature>
<sequence length="445" mass="49014">MSGAAVALSGLGSRLDGLVEQLASSYNISEKDLEDIIFHNEAYSKSNSSLEVSPEKSSSLHSSESVFRTKQTTPSPKRGASFVSAVISAIRNTAAHSACTQTVEKQQSTSSQPSQPVSDTPTQTDSSPELSELLDLEKDLCLAVESEDYQMSSDSSVGSRLNNSESLQNLSQAILGRQQVDAMLSQEHSSYMPTLTLVDQVIDVDNLLTKLLKVLRIIQLDNDTCIQELYDDRLQLSEQMNQNQESRLEETRHLNGAVAKLRKELQEAREKLQTTVFEIDRAHTESHGQQDTIPLLQEQLSEKEHQLTELTQKFSNSKQLLSENLHQAALELRRQYEAIDAALEAGNNASTLFNSASLRTCQFTSLFVQHQHIVSSTPNGTLHSIQSIVLQCPPLAKLQRDLEETNFQCASSLPIMMPDLNANAALATINTSTNIVPHNPINGTV</sequence>
<name>A0A7R9J9Q4_TIMCA</name>
<dbReference type="AlphaFoldDB" id="A0A7R9J9Q4"/>
<feature type="region of interest" description="Disordered" evidence="2">
    <location>
        <begin position="47"/>
        <end position="78"/>
    </location>
</feature>
<organism evidence="3">
    <name type="scientific">Timema californicum</name>
    <name type="common">California timema</name>
    <name type="synonym">Walking stick</name>
    <dbReference type="NCBI Taxonomy" id="61474"/>
    <lineage>
        <taxon>Eukaryota</taxon>
        <taxon>Metazoa</taxon>
        <taxon>Ecdysozoa</taxon>
        <taxon>Arthropoda</taxon>
        <taxon>Hexapoda</taxon>
        <taxon>Insecta</taxon>
        <taxon>Pterygota</taxon>
        <taxon>Neoptera</taxon>
        <taxon>Polyneoptera</taxon>
        <taxon>Phasmatodea</taxon>
        <taxon>Timematodea</taxon>
        <taxon>Timematoidea</taxon>
        <taxon>Timematidae</taxon>
        <taxon>Timema</taxon>
    </lineage>
</organism>
<evidence type="ECO:0000256" key="1">
    <source>
        <dbReference type="SAM" id="Coils"/>
    </source>
</evidence>